<dbReference type="InterPro" id="IPR013087">
    <property type="entry name" value="Znf_C2H2_type"/>
</dbReference>
<keyword evidence="5" id="KW-0862">Zinc</keyword>
<reference evidence="11 12" key="1">
    <citation type="journal article" date="2014" name="Nat. Commun.">
        <title>Molecular traces of alternative social organization in a termite genome.</title>
        <authorList>
            <person name="Terrapon N."/>
            <person name="Li C."/>
            <person name="Robertson H.M."/>
            <person name="Ji L."/>
            <person name="Meng X."/>
            <person name="Booth W."/>
            <person name="Chen Z."/>
            <person name="Childers C.P."/>
            <person name="Glastad K.M."/>
            <person name="Gokhale K."/>
            <person name="Gowin J."/>
            <person name="Gronenberg W."/>
            <person name="Hermansen R.A."/>
            <person name="Hu H."/>
            <person name="Hunt B.G."/>
            <person name="Huylmans A.K."/>
            <person name="Khalil S.M."/>
            <person name="Mitchell R.D."/>
            <person name="Munoz-Torres M.C."/>
            <person name="Mustard J.A."/>
            <person name="Pan H."/>
            <person name="Reese J.T."/>
            <person name="Scharf M.E."/>
            <person name="Sun F."/>
            <person name="Vogel H."/>
            <person name="Xiao J."/>
            <person name="Yang W."/>
            <person name="Yang Z."/>
            <person name="Yang Z."/>
            <person name="Zhou J."/>
            <person name="Zhu J."/>
            <person name="Brent C.S."/>
            <person name="Elsik C.G."/>
            <person name="Goodisman M.A."/>
            <person name="Liberles D.A."/>
            <person name="Roe R.M."/>
            <person name="Vargo E.L."/>
            <person name="Vilcinskas A."/>
            <person name="Wang J."/>
            <person name="Bornberg-Bauer E."/>
            <person name="Korb J."/>
            <person name="Zhang G."/>
            <person name="Liebig J."/>
        </authorList>
    </citation>
    <scope>NUCLEOTIDE SEQUENCE [LARGE SCALE GENOMIC DNA]</scope>
    <source>
        <tissue evidence="11">Whole organism</tissue>
    </source>
</reference>
<dbReference type="InterPro" id="IPR008598">
    <property type="entry name" value="Di19_Zn-bd"/>
</dbReference>
<dbReference type="OrthoDB" id="3561125at2759"/>
<dbReference type="Pfam" id="PF00096">
    <property type="entry name" value="zf-C2H2"/>
    <property type="match status" value="2"/>
</dbReference>
<dbReference type="OMA" id="CESSFAC"/>
<keyword evidence="7" id="KW-0804">Transcription</keyword>
<dbReference type="FunFam" id="3.30.160.60:FF:002343">
    <property type="entry name" value="Zinc finger protein 33A"/>
    <property type="match status" value="1"/>
</dbReference>
<feature type="domain" description="C2H2-type" evidence="10">
    <location>
        <begin position="287"/>
        <end position="314"/>
    </location>
</feature>
<evidence type="ECO:0000256" key="1">
    <source>
        <dbReference type="ARBA" id="ARBA00004123"/>
    </source>
</evidence>
<name>A0A067R865_ZOONE</name>
<dbReference type="eggNOG" id="KOG1721">
    <property type="taxonomic scope" value="Eukaryota"/>
</dbReference>
<dbReference type="InterPro" id="IPR036236">
    <property type="entry name" value="Znf_C2H2_sf"/>
</dbReference>
<organism evidence="11 12">
    <name type="scientific">Zootermopsis nevadensis</name>
    <name type="common">Dampwood termite</name>
    <dbReference type="NCBI Taxonomy" id="136037"/>
    <lineage>
        <taxon>Eukaryota</taxon>
        <taxon>Metazoa</taxon>
        <taxon>Ecdysozoa</taxon>
        <taxon>Arthropoda</taxon>
        <taxon>Hexapoda</taxon>
        <taxon>Insecta</taxon>
        <taxon>Pterygota</taxon>
        <taxon>Neoptera</taxon>
        <taxon>Polyneoptera</taxon>
        <taxon>Dictyoptera</taxon>
        <taxon>Blattodea</taxon>
        <taxon>Blattoidea</taxon>
        <taxon>Termitoidae</taxon>
        <taxon>Termopsidae</taxon>
        <taxon>Zootermopsis</taxon>
    </lineage>
</organism>
<dbReference type="PROSITE" id="PS50157">
    <property type="entry name" value="ZINC_FINGER_C2H2_2"/>
    <property type="match status" value="8"/>
</dbReference>
<accession>A0A067R865</accession>
<evidence type="ECO:0000256" key="2">
    <source>
        <dbReference type="ARBA" id="ARBA00022723"/>
    </source>
</evidence>
<feature type="domain" description="C2H2-type" evidence="10">
    <location>
        <begin position="343"/>
        <end position="370"/>
    </location>
</feature>
<feature type="domain" description="C2H2-type" evidence="10">
    <location>
        <begin position="315"/>
        <end position="342"/>
    </location>
</feature>
<keyword evidence="8" id="KW-0539">Nucleus</keyword>
<dbReference type="PROSITE" id="PS00028">
    <property type="entry name" value="ZINC_FINGER_C2H2_1"/>
    <property type="match status" value="4"/>
</dbReference>
<keyword evidence="3" id="KW-0677">Repeat</keyword>
<dbReference type="GO" id="GO:0005654">
    <property type="term" value="C:nucleoplasm"/>
    <property type="evidence" value="ECO:0007669"/>
    <property type="project" value="TreeGrafter"/>
</dbReference>
<proteinExistence type="predicted"/>
<feature type="domain" description="C2H2-type" evidence="10">
    <location>
        <begin position="371"/>
        <end position="394"/>
    </location>
</feature>
<keyword evidence="12" id="KW-1185">Reference proteome</keyword>
<evidence type="ECO:0000313" key="12">
    <source>
        <dbReference type="Proteomes" id="UP000027135"/>
    </source>
</evidence>
<evidence type="ECO:0000313" key="11">
    <source>
        <dbReference type="EMBL" id="KDR15739.1"/>
    </source>
</evidence>
<dbReference type="Gene3D" id="3.30.160.60">
    <property type="entry name" value="Classic Zinc Finger"/>
    <property type="match status" value="8"/>
</dbReference>
<dbReference type="FunFam" id="3.30.160.60:FF:000446">
    <property type="entry name" value="Zinc finger protein"/>
    <property type="match status" value="1"/>
</dbReference>
<dbReference type="Pfam" id="PF05605">
    <property type="entry name" value="zf-Di19"/>
    <property type="match status" value="1"/>
</dbReference>
<feature type="domain" description="C2H2-type" evidence="10">
    <location>
        <begin position="458"/>
        <end position="486"/>
    </location>
</feature>
<evidence type="ECO:0000256" key="8">
    <source>
        <dbReference type="ARBA" id="ARBA00023242"/>
    </source>
</evidence>
<evidence type="ECO:0000256" key="4">
    <source>
        <dbReference type="ARBA" id="ARBA00022771"/>
    </source>
</evidence>
<dbReference type="GO" id="GO:0000978">
    <property type="term" value="F:RNA polymerase II cis-regulatory region sequence-specific DNA binding"/>
    <property type="evidence" value="ECO:0007669"/>
    <property type="project" value="TreeGrafter"/>
</dbReference>
<dbReference type="InParanoid" id="A0A067R865"/>
<dbReference type="SUPFAM" id="SSF57667">
    <property type="entry name" value="beta-beta-alpha zinc fingers"/>
    <property type="match status" value="4"/>
</dbReference>
<dbReference type="GO" id="GO:0001227">
    <property type="term" value="F:DNA-binding transcription repressor activity, RNA polymerase II-specific"/>
    <property type="evidence" value="ECO:0007669"/>
    <property type="project" value="TreeGrafter"/>
</dbReference>
<sequence>MDLDENTNVLDEVENLFKKLELLPDNLKRAAFNKIKEKLPFQDKAHIELFKDTDIKGKRRPGRKRKVQVCENVYDEKKKAEIQWFSENRETEYVVEDVLTSRGRRAKRISYAHMHGYGKNHEDINERPRNLNEEKKEKKEIQYFDSNIIDIVLPVKRPRVYSKKIINVEIKEQNINPNNIVSNAEISATRTDEANEVIIPNKPVSVVHSSAECIENENSEVVDDPSAVPEEAQTEISSCSEQDNVINHSESGSEKENKVGKGVQRSSHITSGSIIWKRRKVPRNSSLSCQDCNFMTSSRSLLEIHTRRHTGIKPYVCPDCGKAFQQSSGLNVHMKRHRGQRDYPCDYCEYRAYTKVDKLRHMTIHTGERNQVCQYCGKAFAKDSTLREHVRSIHERPFKHVCSECGFTTYRANNLRVHVRMRHRGEYNNHVCPVCGARVKQRNAFLEHMRAHTGEKPFRCEQCESSFACLARLTVHRKSVHEPRQFPCSHCCKTFQTKHHLLRHTVIHTKAKPFSCPFCTYSCNTQGNMTKHVKTIHHMPHFSYRKYKADLESEAFSNVNPEWVEKGQRVTELYLKDLSTKLGRNVTLDELRERESEKQKRINDEAEQAKIKRMNRIHAPEHSYHSRVGKMALLNSKTETLNLEGEEIVDPSTLILQVAAQNADNFIGTVNDEDLSSPSHIVQVDLLSGISNEDAPKSEASQVTVAPHIVQILSGMNKDENAKSNTQVIHIQTSEAGQGSEMEEGGEFETVIVSDGEEGSDFVAGEVYELVSGQNLQLCLNADYIETGDSNTIQVLRQESSKSDEAYNADQDCEQQMIELGSTGHFMSNKEGSSEEIDTVVVIINTDHSQENTTL</sequence>
<evidence type="ECO:0000256" key="6">
    <source>
        <dbReference type="ARBA" id="ARBA00023015"/>
    </source>
</evidence>
<evidence type="ECO:0000259" key="10">
    <source>
        <dbReference type="PROSITE" id="PS50157"/>
    </source>
</evidence>
<evidence type="ECO:0000256" key="5">
    <source>
        <dbReference type="ARBA" id="ARBA00022833"/>
    </source>
</evidence>
<evidence type="ECO:0000256" key="9">
    <source>
        <dbReference type="PROSITE-ProRule" id="PRU00042"/>
    </source>
</evidence>
<gene>
    <name evidence="11" type="ORF">L798_10282</name>
</gene>
<dbReference type="SMART" id="SM00355">
    <property type="entry name" value="ZnF_C2H2"/>
    <property type="match status" value="9"/>
</dbReference>
<evidence type="ECO:0000256" key="3">
    <source>
        <dbReference type="ARBA" id="ARBA00022737"/>
    </source>
</evidence>
<dbReference type="EMBL" id="KK852817">
    <property type="protein sequence ID" value="KDR15739.1"/>
    <property type="molecule type" value="Genomic_DNA"/>
</dbReference>
<protein>
    <recommendedName>
        <fullName evidence="10">C2H2-type domain-containing protein</fullName>
    </recommendedName>
</protein>
<feature type="domain" description="C2H2-type" evidence="10">
    <location>
        <begin position="486"/>
        <end position="513"/>
    </location>
</feature>
<feature type="domain" description="C2H2-type" evidence="10">
    <location>
        <begin position="400"/>
        <end position="428"/>
    </location>
</feature>
<feature type="domain" description="C2H2-type" evidence="10">
    <location>
        <begin position="430"/>
        <end position="457"/>
    </location>
</feature>
<dbReference type="Proteomes" id="UP000027135">
    <property type="component" value="Unassembled WGS sequence"/>
</dbReference>
<evidence type="ECO:0000256" key="7">
    <source>
        <dbReference type="ARBA" id="ARBA00023163"/>
    </source>
</evidence>
<keyword evidence="6" id="KW-0805">Transcription regulation</keyword>
<keyword evidence="2" id="KW-0479">Metal-binding</keyword>
<dbReference type="AlphaFoldDB" id="A0A067R865"/>
<dbReference type="GO" id="GO:0008270">
    <property type="term" value="F:zinc ion binding"/>
    <property type="evidence" value="ECO:0007669"/>
    <property type="project" value="UniProtKB-KW"/>
</dbReference>
<dbReference type="PANTHER" id="PTHR24399:SF31">
    <property type="entry name" value="ZINC FINGER PROTEIN PLAGL1"/>
    <property type="match status" value="1"/>
</dbReference>
<keyword evidence="4 9" id="KW-0863">Zinc-finger</keyword>
<comment type="subcellular location">
    <subcellularLocation>
        <location evidence="1">Nucleus</location>
    </subcellularLocation>
</comment>
<dbReference type="PANTHER" id="PTHR24399">
    <property type="entry name" value="ZINC FINGER AND BTB DOMAIN-CONTAINING"/>
    <property type="match status" value="1"/>
</dbReference>